<dbReference type="Gene3D" id="2.60.40.1710">
    <property type="entry name" value="Subtilisin-like superfamily"/>
    <property type="match status" value="1"/>
</dbReference>
<evidence type="ECO:0000256" key="1">
    <source>
        <dbReference type="ARBA" id="ARBA00011073"/>
    </source>
</evidence>
<accession>A0A4R9C1B7</accession>
<feature type="active site" description="Charge relay system" evidence="6 7">
    <location>
        <position position="267"/>
    </location>
</feature>
<evidence type="ECO:0000313" key="15">
    <source>
        <dbReference type="Proteomes" id="UP000297454"/>
    </source>
</evidence>
<evidence type="ECO:0000256" key="2">
    <source>
        <dbReference type="ARBA" id="ARBA00022670"/>
    </source>
</evidence>
<evidence type="ECO:0000259" key="12">
    <source>
        <dbReference type="Pfam" id="PF00082"/>
    </source>
</evidence>
<evidence type="ECO:0000256" key="11">
    <source>
        <dbReference type="SAM" id="SignalP"/>
    </source>
</evidence>
<keyword evidence="4 7" id="KW-0378">Hydrolase</keyword>
<evidence type="ECO:0000256" key="5">
    <source>
        <dbReference type="ARBA" id="ARBA00022825"/>
    </source>
</evidence>
<evidence type="ECO:0000256" key="4">
    <source>
        <dbReference type="ARBA" id="ARBA00022801"/>
    </source>
</evidence>
<dbReference type="InterPro" id="IPR023827">
    <property type="entry name" value="Peptidase_S8_Asp-AS"/>
</dbReference>
<protein>
    <submittedName>
        <fullName evidence="14">Peptidase inhibitor I9</fullName>
    </submittedName>
</protein>
<dbReference type="InterPro" id="IPR036852">
    <property type="entry name" value="Peptidase_S8/S53_dom_sf"/>
</dbReference>
<dbReference type="Gene3D" id="3.50.30.30">
    <property type="match status" value="1"/>
</dbReference>
<evidence type="ECO:0000256" key="8">
    <source>
        <dbReference type="RuleBase" id="RU003355"/>
    </source>
</evidence>
<dbReference type="PROSITE" id="PS00138">
    <property type="entry name" value="SUBTILASE_SER"/>
    <property type="match status" value="1"/>
</dbReference>
<dbReference type="PROSITE" id="PS00137">
    <property type="entry name" value="SUBTILASE_HIS"/>
    <property type="match status" value="1"/>
</dbReference>
<dbReference type="InterPro" id="IPR023828">
    <property type="entry name" value="Peptidase_S8_Ser-AS"/>
</dbReference>
<dbReference type="Pfam" id="PF00082">
    <property type="entry name" value="Peptidase_S8"/>
    <property type="match status" value="1"/>
</dbReference>
<dbReference type="InterPro" id="IPR015500">
    <property type="entry name" value="Peptidase_S8_subtilisin-rel"/>
</dbReference>
<evidence type="ECO:0000256" key="7">
    <source>
        <dbReference type="PROSITE-ProRule" id="PRU01240"/>
    </source>
</evidence>
<name>A0A4R9C1B7_9FIRM</name>
<feature type="chain" id="PRO_5039717073" evidence="11">
    <location>
        <begin position="24"/>
        <end position="1726"/>
    </location>
</feature>
<feature type="domain" description="C5a peptidase/Subtilisin-like protease SBT2-like Fn3-like" evidence="13">
    <location>
        <begin position="702"/>
        <end position="806"/>
    </location>
</feature>
<feature type="region of interest" description="Disordered" evidence="10">
    <location>
        <begin position="738"/>
        <end position="763"/>
    </location>
</feature>
<evidence type="ECO:0000313" key="14">
    <source>
        <dbReference type="EMBL" id="TFF64485.1"/>
    </source>
</evidence>
<dbReference type="SUPFAM" id="SSF52743">
    <property type="entry name" value="Subtilisin-like"/>
    <property type="match status" value="1"/>
</dbReference>
<evidence type="ECO:0000256" key="10">
    <source>
        <dbReference type="SAM" id="MobiDB-lite"/>
    </source>
</evidence>
<feature type="domain" description="Peptidase S8/S53" evidence="12">
    <location>
        <begin position="192"/>
        <end position="673"/>
    </location>
</feature>
<evidence type="ECO:0000259" key="13">
    <source>
        <dbReference type="Pfam" id="PF06280"/>
    </source>
</evidence>
<dbReference type="Gene3D" id="3.40.50.200">
    <property type="entry name" value="Peptidase S8/S53 domain"/>
    <property type="match status" value="1"/>
</dbReference>
<sequence>MKKRRILSFLLAFSLLLSSVNLPKIYAQSNKSDAVVKSTEKNAEKNLTDYNDTKREIDKLKVEREKLNSGDVRVIVELKEDSILDYANKMHKNLSEISETKIKENKEKIKDSQNNLINDLKKNINIKDKVLNYDTVMNGVSFKVKGNDISKIEKNSNVKKVYISQEFNRPLLKNAQQIIGANQVWDNVKYKGEGTVVAVIDTGIDYNHSALKLDENAKSQARFKEEDIKKIINEKNLKGSFYSEKIPYGYNYYDNNKNLFDSYGAMHGMHVSGIIGANDTKNNKYGVAPNAQILSLKVFSDDIQYPTTFTDIWLKAIDDAIKLKADVINMSLGTAAGFSYVDKKYYPEAEMMKKAKDAGILISVASGNDGTITDGFYGVGIKPLSSVYDTSEIANPAVDENSFAVASMENDKKYVYKIQWFDLNNKVRGKKSKDSKDKEAIINLAVASKDYKTNISSDIVDLKKGKDLKDNQIKDKIALVEYPGSEEAKTFNQVLENIAGKSPKAIIMYKTEKQTDYLGGRITLTGKAGNLTVGIIKQETYKDLIKSKEQNKSYPFTVIIKTQPSEIDNENKGKVSSFSSWGPTPDLRIKPEITAVGGNIYSLAEDEAYKNMSGTSMAAPQVAGASAIVKQYLKTRSDMPNDPDFIKLLLMNTATPISDEKNNYYFVRQQGAGKINLEKAISTQLTVKATGENDKVADGKLELRQIDKKSFNVELEIQNFSDYEKKVTISHSAIYEPISDGSRTQKPEKLNSSNSEKKLSETIPANSTKKVSFVADYSDSDLKENNFLEGFIKVDSDKENLVIPFLGFYGDWSNQRAIDAFSIPEYQKEKEKAQFVVNEKNNINSSAFLTSNGGPLPIIDNTVYLSPNSEYFKDVIARIAPLRNMEEIEFSILDADTKEVLRVLGKTYDVRKLSRLKIKNSFIPMIDSIWDGKIDGKEARAGRKYLYQIKAKLNNKQYGKTNTQVYQYPIVIDNLKPEMIKDFVIENIHNKERMKTLKFSAKDNESGIGKVSIMSLKYSNKVENIDKKSGLDLDKLNQAPGKNNKNKENKNPLLSSFTIENIKKLAEGFIGDKNLKTVKYGKNISIEIVDYEKDLNSGENLLKIEDGNKIKIPFEKVSDKPDVDSIIKVYRNGSTAKELHFEVPFYADRTHVKLLVNDYLGNSVESIKETGEDKSFNTLNFLNYENHIKPNAKLYIGDKEVNSPIYSSLEKELKVKIVFNDSNKHLDTLKIKQGKNIEEVIREGSVNGKYAENYKIAFDRNKKTIEFTIQSSDLKLDIYTFVKEGKIPEYNSNKKVKLSFENSDLSRFSKIKINNKEITNKDSGVSSDVTAGTVYVEMIFDKSKDQTKKINKVILKQGNEENKLERTSFSFDVESGKLIDKYSISEYSIQLSLNLKSDGEIKFEYGDKYEDIPSVSPNINGHGHRHFDDDTQLINNDNSKKKYPAVFLETQRLLDVISNAKTIEDNHIFIKGFVGYVNSDDSVELVIISKLDNDGNEIGKPAIITKDKLKKDEQILYSNGNKNLYNGSGYRFESAIEVDRFNTNIQVKAVTTKNLESSIVRRVLFDNLTPNLSYQVISRNLESDEVTIKVVSEDNSLKLSLYHNDSLLDKVDKTTLTFDKPGVKIEKEYTFKLKPGQNEIKLFAKDLANYTTQKSIFIFRTFEEENKNQESNIVKSKDLKLKKDDATAQEELLNKELKEMKFNQKKATRFDEITDGDHKVDHDHDH</sequence>
<dbReference type="PROSITE" id="PS00136">
    <property type="entry name" value="SUBTILASE_ASP"/>
    <property type="match status" value="1"/>
</dbReference>
<comment type="similarity">
    <text evidence="1 7 8">Belongs to the peptidase S8 family.</text>
</comment>
<organism evidence="14 15">
    <name type="scientific">Helcococcus ovis</name>
    <dbReference type="NCBI Taxonomy" id="72026"/>
    <lineage>
        <taxon>Bacteria</taxon>
        <taxon>Bacillati</taxon>
        <taxon>Bacillota</taxon>
        <taxon>Tissierellia</taxon>
        <taxon>Tissierellales</taxon>
        <taxon>Peptoniphilaceae</taxon>
        <taxon>Helcococcus</taxon>
    </lineage>
</organism>
<dbReference type="InterPro" id="IPR022398">
    <property type="entry name" value="Peptidase_S8_His-AS"/>
</dbReference>
<dbReference type="EMBL" id="SCFR01000036">
    <property type="protein sequence ID" value="TFF64485.1"/>
    <property type="molecule type" value="Genomic_DNA"/>
</dbReference>
<dbReference type="GO" id="GO:0016020">
    <property type="term" value="C:membrane"/>
    <property type="evidence" value="ECO:0007669"/>
    <property type="project" value="InterPro"/>
</dbReference>
<dbReference type="Proteomes" id="UP000297454">
    <property type="component" value="Unassembled WGS sequence"/>
</dbReference>
<dbReference type="GO" id="GO:0004252">
    <property type="term" value="F:serine-type endopeptidase activity"/>
    <property type="evidence" value="ECO:0007669"/>
    <property type="project" value="UniProtKB-UniRule"/>
</dbReference>
<feature type="active site" description="Charge relay system" evidence="6 7">
    <location>
        <position position="616"/>
    </location>
</feature>
<keyword evidence="3 11" id="KW-0732">Signal</keyword>
<dbReference type="InterPro" id="IPR051048">
    <property type="entry name" value="Peptidase_S8/S53_subtilisin"/>
</dbReference>
<keyword evidence="5 7" id="KW-0720">Serine protease</keyword>
<dbReference type="InterPro" id="IPR034216">
    <property type="entry name" value="C5a_Peptidase"/>
</dbReference>
<evidence type="ECO:0000256" key="3">
    <source>
        <dbReference type="ARBA" id="ARBA00022729"/>
    </source>
</evidence>
<dbReference type="InterPro" id="IPR010435">
    <property type="entry name" value="C5a/SBT2-like_Fn3"/>
</dbReference>
<feature type="coiled-coil region" evidence="9">
    <location>
        <begin position="1676"/>
        <end position="1703"/>
    </location>
</feature>
<dbReference type="CDD" id="cd07475">
    <property type="entry name" value="Peptidases_S8_C5a_Peptidase"/>
    <property type="match status" value="1"/>
</dbReference>
<feature type="active site" description="Charge relay system" evidence="6 7">
    <location>
        <position position="201"/>
    </location>
</feature>
<dbReference type="InterPro" id="IPR000209">
    <property type="entry name" value="Peptidase_S8/S53_dom"/>
</dbReference>
<dbReference type="PANTHER" id="PTHR43399:SF4">
    <property type="entry name" value="CELL WALL-ASSOCIATED PROTEASE"/>
    <property type="match status" value="1"/>
</dbReference>
<keyword evidence="9" id="KW-0175">Coiled coil</keyword>
<keyword evidence="2 7" id="KW-0645">Protease</keyword>
<evidence type="ECO:0000256" key="6">
    <source>
        <dbReference type="PIRSR" id="PIRSR615500-1"/>
    </source>
</evidence>
<feature type="coiled-coil region" evidence="9">
    <location>
        <begin position="43"/>
        <end position="70"/>
    </location>
</feature>
<dbReference type="PRINTS" id="PR00723">
    <property type="entry name" value="SUBTILISIN"/>
</dbReference>
<reference evidence="14 15" key="1">
    <citation type="submission" date="2019-01" db="EMBL/GenBank/DDBJ databases">
        <title>Draft Genome Sequences of Helcococcus ovis Strains Isolated from the Uterus and Vagina of Dairy Cows with Metritis.</title>
        <authorList>
            <person name="Cunha F."/>
            <person name="Jeon S.J."/>
            <person name="Kutzer P."/>
            <person name="Galvao K.N."/>
        </authorList>
    </citation>
    <scope>NUCLEOTIDE SEQUENCE [LARGE SCALE GENOMIC DNA]</scope>
    <source>
        <strain evidence="14 15">KG-37</strain>
    </source>
</reference>
<feature type="signal peptide" evidence="11">
    <location>
        <begin position="1"/>
        <end position="23"/>
    </location>
</feature>
<dbReference type="PROSITE" id="PS51892">
    <property type="entry name" value="SUBTILASE"/>
    <property type="match status" value="1"/>
</dbReference>
<feature type="compositionally biased region" description="Basic and acidic residues" evidence="10">
    <location>
        <begin position="743"/>
        <end position="760"/>
    </location>
</feature>
<keyword evidence="15" id="KW-1185">Reference proteome</keyword>
<dbReference type="Pfam" id="PF06280">
    <property type="entry name" value="fn3_5"/>
    <property type="match status" value="1"/>
</dbReference>
<gene>
    <name evidence="14" type="ORF">EQF91_07695</name>
</gene>
<dbReference type="PANTHER" id="PTHR43399">
    <property type="entry name" value="SUBTILISIN-RELATED"/>
    <property type="match status" value="1"/>
</dbReference>
<comment type="caution">
    <text evidence="14">The sequence shown here is derived from an EMBL/GenBank/DDBJ whole genome shotgun (WGS) entry which is preliminary data.</text>
</comment>
<dbReference type="RefSeq" id="WP_134768881.1">
    <property type="nucleotide sequence ID" value="NZ_SCFR01000036.1"/>
</dbReference>
<evidence type="ECO:0000256" key="9">
    <source>
        <dbReference type="SAM" id="Coils"/>
    </source>
</evidence>
<proteinExistence type="inferred from homology"/>
<dbReference type="GO" id="GO:0006508">
    <property type="term" value="P:proteolysis"/>
    <property type="evidence" value="ECO:0007669"/>
    <property type="project" value="UniProtKB-KW"/>
</dbReference>